<evidence type="ECO:0000256" key="10">
    <source>
        <dbReference type="ARBA" id="ARBA00022989"/>
    </source>
</evidence>
<feature type="transmembrane region" description="Helical" evidence="18">
    <location>
        <begin position="436"/>
        <end position="461"/>
    </location>
</feature>
<feature type="chain" id="PRO_5044910611" description="Thiol:disulfide interchange protein DsbD" evidence="18">
    <location>
        <begin position="29"/>
        <end position="810"/>
    </location>
</feature>
<dbReference type="Pfam" id="PF02683">
    <property type="entry name" value="DsbD_TM"/>
    <property type="match status" value="1"/>
</dbReference>
<feature type="transmembrane region" description="Helical" evidence="18">
    <location>
        <begin position="397"/>
        <end position="424"/>
    </location>
</feature>
<evidence type="ECO:0000256" key="3">
    <source>
        <dbReference type="ARBA" id="ARBA00022448"/>
    </source>
</evidence>
<feature type="disulfide bond" description="Redox-active" evidence="18">
    <location>
        <begin position="721"/>
        <end position="724"/>
    </location>
</feature>
<keyword evidence="10 18" id="KW-1133">Transmembrane helix</keyword>
<feature type="transmembrane region" description="Helical" evidence="18">
    <location>
        <begin position="613"/>
        <end position="632"/>
    </location>
</feature>
<organism evidence="21 22">
    <name type="scientific">Luteimonas endophytica</name>
    <dbReference type="NCBI Taxonomy" id="3042023"/>
    <lineage>
        <taxon>Bacteria</taxon>
        <taxon>Pseudomonadati</taxon>
        <taxon>Pseudomonadota</taxon>
        <taxon>Gammaproteobacteria</taxon>
        <taxon>Lysobacterales</taxon>
        <taxon>Lysobacteraceae</taxon>
        <taxon>Luteimonas</taxon>
    </lineage>
</organism>
<keyword evidence="13 18" id="KW-0472">Membrane</keyword>
<feature type="disulfide bond" description="Redox-active" evidence="18">
    <location>
        <begin position="130"/>
        <end position="136"/>
    </location>
</feature>
<dbReference type="InterPro" id="IPR022910">
    <property type="entry name" value="Thiol_diS_interchange_DbsD"/>
</dbReference>
<feature type="disulfide bond" description="Redox-active" evidence="18">
    <location>
        <begin position="412"/>
        <end position="534"/>
    </location>
</feature>
<dbReference type="EC" id="1.8.1.8" evidence="18"/>
<sequence precursor="true">MKPPLPRWRRTAAALLGLCAVLAAPAWAAVDPDDLLPVDEAFALDARAPSRERIEIRFRVADGYYLYRHRMAAAAEGFDAAGLRLPDGERHTDEFFGEVETYRGALEASLEGSAPAGADALSLEVKFQGCADAGVCYPPQTRTVRVALPAAAAAGDAAAGGRFAALGRALGAGGGQPPGLAGLAAQPLPPERAFGFEAIAGDGDAILMRFTPAPGYYLYRDRSEFRIAGDAGIAAGAPRWPAGSDHHDEYFGEVVVYFEQVHVPLPLRRSHGDAAEVALTATFQGCQDEGICYPPMTRTVTVALPAATVPAGAEPPPAAAGAAAGGDAAPAAAPDAPRSPAGQTGGSVPALAANSTGAAAAGGAATVPPGGAAPEAELADDSRLAAALAGPDRLLTLLGFFGAGLLLAFTPCVLPMIPILSGLIAGAGTRLGTGRALLLSFVYVLANALVFTAAGVVAALLGANLQIAFQTPWIVALFALLFVALALSQFGLYELQLPAALRARLGALTDRQRGGSLAGVAAMGALSALIVGPCVAPPLAAAVLYIGESGDPVLGGTALFVLAMGMGLPLLAFGVAAGRGLPTSGPWMVGVQRVFGLVFLGLAVWMLSRIVPGPVTLALYGLLALAAAAWAFTATQQTPRARLLARFAGLVLAVVGAAQLLGALGGGRDPLQPLAGALGGAPLQAELPFRTIKTVADLDREVAAAQAAGRPLMFDFYADWCVACKEMEKYTFTEPEVHQALAGFVLLKADVTANDAEDQALMRRFGIVGPPATLFFVGGEERRALRLFGFEKAPLFAARVRRAAPTAEAR</sequence>
<dbReference type="Gene3D" id="3.40.30.10">
    <property type="entry name" value="Glutaredoxin"/>
    <property type="match status" value="1"/>
</dbReference>
<keyword evidence="3 18" id="KW-0813">Transport</keyword>
<dbReference type="InterPro" id="IPR028250">
    <property type="entry name" value="DsbDN"/>
</dbReference>
<protein>
    <recommendedName>
        <fullName evidence="18">Thiol:disulfide interchange protein DsbD</fullName>
        <ecNumber evidence="18">1.8.1.8</ecNumber>
    </recommendedName>
    <alternativeName>
        <fullName evidence="18">Protein-disulfide reductase</fullName>
        <shortName evidence="18">Disulfide reductase</shortName>
    </alternativeName>
</protein>
<keyword evidence="12 18" id="KW-0520">NAD</keyword>
<keyword evidence="4 18" id="KW-1003">Cell membrane</keyword>
<evidence type="ECO:0000256" key="1">
    <source>
        <dbReference type="ARBA" id="ARBA00004429"/>
    </source>
</evidence>
<proteinExistence type="inferred from homology"/>
<dbReference type="InterPro" id="IPR013766">
    <property type="entry name" value="Thioredoxin_domain"/>
</dbReference>
<dbReference type="Pfam" id="PF11412">
    <property type="entry name" value="DsbD_N"/>
    <property type="match status" value="2"/>
</dbReference>
<dbReference type="SUPFAM" id="SSF52833">
    <property type="entry name" value="Thioredoxin-like"/>
    <property type="match status" value="1"/>
</dbReference>
<feature type="transmembrane region" description="Helical" evidence="18">
    <location>
        <begin position="473"/>
        <end position="493"/>
    </location>
</feature>
<dbReference type="InterPro" id="IPR003834">
    <property type="entry name" value="Cyt_c_assmbl_TM_dom"/>
</dbReference>
<keyword evidence="8 18" id="KW-0201">Cytochrome c-type biogenesis</keyword>
<feature type="compositionally biased region" description="Low complexity" evidence="19">
    <location>
        <begin position="319"/>
        <end position="342"/>
    </location>
</feature>
<keyword evidence="15 18" id="KW-0676">Redox-active center</keyword>
<evidence type="ECO:0000256" key="14">
    <source>
        <dbReference type="ARBA" id="ARBA00023157"/>
    </source>
</evidence>
<evidence type="ECO:0000256" key="15">
    <source>
        <dbReference type="ARBA" id="ARBA00023284"/>
    </source>
</evidence>
<evidence type="ECO:0000256" key="9">
    <source>
        <dbReference type="ARBA" id="ARBA00022982"/>
    </source>
</evidence>
<evidence type="ECO:0000256" key="8">
    <source>
        <dbReference type="ARBA" id="ARBA00022748"/>
    </source>
</evidence>
<evidence type="ECO:0000256" key="5">
    <source>
        <dbReference type="ARBA" id="ARBA00022519"/>
    </source>
</evidence>
<dbReference type="InterPro" id="IPR036929">
    <property type="entry name" value="DsbDN_sf"/>
</dbReference>
<reference evidence="21 22" key="1">
    <citation type="submission" date="2023-04" db="EMBL/GenBank/DDBJ databases">
        <title>Luteimonas endophyticus RD2P54.</title>
        <authorList>
            <person name="Sun J.-Q."/>
        </authorList>
    </citation>
    <scope>NUCLEOTIDE SEQUENCE [LARGE SCALE GENOMIC DNA]</scope>
    <source>
        <strain evidence="21 22">RD2P54</strain>
    </source>
</reference>
<gene>
    <name evidence="18 21" type="primary">dsbD</name>
    <name evidence="21" type="ORF">QFW77_18240</name>
</gene>
<keyword evidence="7 18" id="KW-0732">Signal</keyword>
<dbReference type="PANTHER" id="PTHR32234">
    <property type="entry name" value="THIOL:DISULFIDE INTERCHANGE PROTEIN DSBD"/>
    <property type="match status" value="1"/>
</dbReference>
<dbReference type="RefSeq" id="WP_280576278.1">
    <property type="nucleotide sequence ID" value="NZ_JARXRM010000046.1"/>
</dbReference>
<evidence type="ECO:0000256" key="4">
    <source>
        <dbReference type="ARBA" id="ARBA00022475"/>
    </source>
</evidence>
<dbReference type="Proteomes" id="UP001156940">
    <property type="component" value="Unassembled WGS sequence"/>
</dbReference>
<evidence type="ECO:0000256" key="12">
    <source>
        <dbReference type="ARBA" id="ARBA00023027"/>
    </source>
</evidence>
<evidence type="ECO:0000256" key="19">
    <source>
        <dbReference type="SAM" id="MobiDB-lite"/>
    </source>
</evidence>
<comment type="catalytic activity">
    <reaction evidence="16 18">
        <text>[protein]-dithiol + NAD(+) = [protein]-disulfide + NADH + H(+)</text>
        <dbReference type="Rhea" id="RHEA:18749"/>
        <dbReference type="Rhea" id="RHEA-COMP:10593"/>
        <dbReference type="Rhea" id="RHEA-COMP:10594"/>
        <dbReference type="ChEBI" id="CHEBI:15378"/>
        <dbReference type="ChEBI" id="CHEBI:29950"/>
        <dbReference type="ChEBI" id="CHEBI:50058"/>
        <dbReference type="ChEBI" id="CHEBI:57540"/>
        <dbReference type="ChEBI" id="CHEBI:57945"/>
        <dbReference type="EC" id="1.8.1.8"/>
    </reaction>
</comment>
<evidence type="ECO:0000256" key="17">
    <source>
        <dbReference type="ARBA" id="ARBA00047804"/>
    </source>
</evidence>
<evidence type="ECO:0000256" key="11">
    <source>
        <dbReference type="ARBA" id="ARBA00023002"/>
    </source>
</evidence>
<dbReference type="PANTHER" id="PTHR32234:SF0">
    <property type="entry name" value="THIOL:DISULFIDE INTERCHANGE PROTEIN DSBD"/>
    <property type="match status" value="1"/>
</dbReference>
<evidence type="ECO:0000313" key="22">
    <source>
        <dbReference type="Proteomes" id="UP001156940"/>
    </source>
</evidence>
<dbReference type="Pfam" id="PF13899">
    <property type="entry name" value="Thioredoxin_7"/>
    <property type="match status" value="1"/>
</dbReference>
<keyword evidence="22" id="KW-1185">Reference proteome</keyword>
<feature type="transmembrane region" description="Helical" evidence="18">
    <location>
        <begin position="553"/>
        <end position="575"/>
    </location>
</feature>
<evidence type="ECO:0000313" key="21">
    <source>
        <dbReference type="EMBL" id="MDH5824909.1"/>
    </source>
</evidence>
<evidence type="ECO:0000256" key="16">
    <source>
        <dbReference type="ARBA" id="ARBA00047388"/>
    </source>
</evidence>
<dbReference type="GO" id="GO:0047134">
    <property type="term" value="F:protein-disulfide reductase [NAD(P)H] activity"/>
    <property type="evidence" value="ECO:0007669"/>
    <property type="project" value="UniProtKB-EC"/>
</dbReference>
<dbReference type="NCBIfam" id="NF001419">
    <property type="entry name" value="PRK00293.1"/>
    <property type="match status" value="1"/>
</dbReference>
<comment type="subcellular location">
    <subcellularLocation>
        <location evidence="1 18">Cell inner membrane</location>
        <topology evidence="1 18">Multi-pass membrane protein</topology>
    </subcellularLocation>
</comment>
<evidence type="ECO:0000256" key="18">
    <source>
        <dbReference type="HAMAP-Rule" id="MF_00399"/>
    </source>
</evidence>
<comment type="catalytic activity">
    <reaction evidence="17 18">
        <text>[protein]-dithiol + NADP(+) = [protein]-disulfide + NADPH + H(+)</text>
        <dbReference type="Rhea" id="RHEA:18753"/>
        <dbReference type="Rhea" id="RHEA-COMP:10593"/>
        <dbReference type="Rhea" id="RHEA-COMP:10594"/>
        <dbReference type="ChEBI" id="CHEBI:15378"/>
        <dbReference type="ChEBI" id="CHEBI:29950"/>
        <dbReference type="ChEBI" id="CHEBI:50058"/>
        <dbReference type="ChEBI" id="CHEBI:57783"/>
        <dbReference type="ChEBI" id="CHEBI:58349"/>
        <dbReference type="EC" id="1.8.1.8"/>
    </reaction>
</comment>
<dbReference type="PROSITE" id="PS51352">
    <property type="entry name" value="THIOREDOXIN_2"/>
    <property type="match status" value="1"/>
</dbReference>
<evidence type="ECO:0000256" key="2">
    <source>
        <dbReference type="ARBA" id="ARBA00007241"/>
    </source>
</evidence>
<feature type="transmembrane region" description="Helical" evidence="18">
    <location>
        <begin position="587"/>
        <end position="607"/>
    </location>
</feature>
<evidence type="ECO:0000256" key="7">
    <source>
        <dbReference type="ARBA" id="ARBA00022729"/>
    </source>
</evidence>
<feature type="signal peptide" evidence="18">
    <location>
        <begin position="1"/>
        <end position="28"/>
    </location>
</feature>
<dbReference type="CDD" id="cd02953">
    <property type="entry name" value="DsbDgamma"/>
    <property type="match status" value="1"/>
</dbReference>
<comment type="similarity">
    <text evidence="2 18">Belongs to the thioredoxin family. DsbD subfamily.</text>
</comment>
<dbReference type="InterPro" id="IPR035671">
    <property type="entry name" value="DsbD_gamma"/>
</dbReference>
<evidence type="ECO:0000256" key="6">
    <source>
        <dbReference type="ARBA" id="ARBA00022692"/>
    </source>
</evidence>
<comment type="function">
    <text evidence="18">Required to facilitate the formation of correct disulfide bonds in some periplasmic proteins and for the assembly of the periplasmic c-type cytochromes. Acts by transferring electrons from cytoplasmic thioredoxin to the periplasm. This transfer involves a cascade of disulfide bond formation and reduction steps.</text>
</comment>
<evidence type="ECO:0000259" key="20">
    <source>
        <dbReference type="PROSITE" id="PS51352"/>
    </source>
</evidence>
<keyword evidence="11 18" id="KW-0560">Oxidoreductase</keyword>
<accession>A0ABT6JDL6</accession>
<keyword evidence="6 18" id="KW-0812">Transmembrane</keyword>
<dbReference type="SUPFAM" id="SSF74863">
    <property type="entry name" value="Thiol:disulfide interchange protein DsbD, N-terminal domain (DsbD-alpha)"/>
    <property type="match status" value="2"/>
</dbReference>
<dbReference type="InterPro" id="IPR036249">
    <property type="entry name" value="Thioredoxin-like_sf"/>
</dbReference>
<keyword evidence="9 18" id="KW-0249">Electron transport</keyword>
<evidence type="ECO:0000256" key="13">
    <source>
        <dbReference type="ARBA" id="ARBA00023136"/>
    </source>
</evidence>
<feature type="transmembrane region" description="Helical" evidence="18">
    <location>
        <begin position="514"/>
        <end position="547"/>
    </location>
</feature>
<keyword evidence="5 18" id="KW-0997">Cell inner membrane</keyword>
<feature type="domain" description="Thioredoxin" evidence="20">
    <location>
        <begin position="681"/>
        <end position="809"/>
    </location>
</feature>
<comment type="caution">
    <text evidence="21">The sequence shown here is derived from an EMBL/GenBank/DDBJ whole genome shotgun (WGS) entry which is preliminary data.</text>
</comment>
<dbReference type="HAMAP" id="MF_00399">
    <property type="entry name" value="DbsD"/>
    <property type="match status" value="1"/>
</dbReference>
<keyword evidence="14 18" id="KW-1015">Disulfide bond</keyword>
<dbReference type="EMBL" id="JARXRM010000046">
    <property type="protein sequence ID" value="MDH5824909.1"/>
    <property type="molecule type" value="Genomic_DNA"/>
</dbReference>
<dbReference type="Gene3D" id="2.60.40.1250">
    <property type="entry name" value="Thiol:disulfide interchange protein DsbD, N-terminal domain"/>
    <property type="match status" value="2"/>
</dbReference>
<feature type="region of interest" description="Disordered" evidence="19">
    <location>
        <begin position="313"/>
        <end position="349"/>
    </location>
</feature>
<feature type="transmembrane region" description="Helical" evidence="18">
    <location>
        <begin position="644"/>
        <end position="664"/>
    </location>
</feature>
<name>A0ABT6JDL6_9GAMM</name>